<dbReference type="EnsemblPlants" id="LPERR03G31280.1">
    <property type="protein sequence ID" value="LPERR03G31280.1"/>
    <property type="gene ID" value="LPERR03G31280"/>
</dbReference>
<dbReference type="Proteomes" id="UP000032180">
    <property type="component" value="Chromosome 3"/>
</dbReference>
<proteinExistence type="predicted"/>
<keyword evidence="2" id="KW-1185">Reference proteome</keyword>
<evidence type="ECO:0000313" key="1">
    <source>
        <dbReference type="EnsemblPlants" id="LPERR03G31280.1"/>
    </source>
</evidence>
<name>A0A0D9W009_9ORYZ</name>
<organism evidence="1 2">
    <name type="scientific">Leersia perrieri</name>
    <dbReference type="NCBI Taxonomy" id="77586"/>
    <lineage>
        <taxon>Eukaryota</taxon>
        <taxon>Viridiplantae</taxon>
        <taxon>Streptophyta</taxon>
        <taxon>Embryophyta</taxon>
        <taxon>Tracheophyta</taxon>
        <taxon>Spermatophyta</taxon>
        <taxon>Magnoliopsida</taxon>
        <taxon>Liliopsida</taxon>
        <taxon>Poales</taxon>
        <taxon>Poaceae</taxon>
        <taxon>BOP clade</taxon>
        <taxon>Oryzoideae</taxon>
        <taxon>Oryzeae</taxon>
        <taxon>Oryzinae</taxon>
        <taxon>Leersia</taxon>
    </lineage>
</organism>
<reference evidence="2" key="2">
    <citation type="submission" date="2013-12" db="EMBL/GenBank/DDBJ databases">
        <authorList>
            <person name="Yu Y."/>
            <person name="Lee S."/>
            <person name="de Baynast K."/>
            <person name="Wissotski M."/>
            <person name="Liu L."/>
            <person name="Talag J."/>
            <person name="Goicoechea J."/>
            <person name="Angelova A."/>
            <person name="Jetty R."/>
            <person name="Kudrna D."/>
            <person name="Golser W."/>
            <person name="Rivera L."/>
            <person name="Zhang J."/>
            <person name="Wing R."/>
        </authorList>
    </citation>
    <scope>NUCLEOTIDE SEQUENCE</scope>
</reference>
<reference evidence="1" key="3">
    <citation type="submission" date="2015-04" db="UniProtKB">
        <authorList>
            <consortium name="EnsemblPlants"/>
        </authorList>
    </citation>
    <scope>IDENTIFICATION</scope>
</reference>
<reference evidence="1 2" key="1">
    <citation type="submission" date="2012-08" db="EMBL/GenBank/DDBJ databases">
        <title>Oryza genome evolution.</title>
        <authorList>
            <person name="Wing R.A."/>
        </authorList>
    </citation>
    <scope>NUCLEOTIDE SEQUENCE</scope>
</reference>
<accession>A0A0D9W009</accession>
<evidence type="ECO:0000313" key="2">
    <source>
        <dbReference type="Proteomes" id="UP000032180"/>
    </source>
</evidence>
<dbReference type="AlphaFoldDB" id="A0A0D9W009"/>
<dbReference type="Gramene" id="LPERR03G31280.1">
    <property type="protein sequence ID" value="LPERR03G31280.1"/>
    <property type="gene ID" value="LPERR03G31280"/>
</dbReference>
<protein>
    <submittedName>
        <fullName evidence="1">Uncharacterized protein</fullName>
    </submittedName>
</protein>
<dbReference type="HOGENOM" id="CLU_2187704_0_0_1"/>
<sequence>MPDCARTLVAFVHIQIAKEYASMMKNHHLIYYMTLLRSASIEPSRSCVWIGTQPGRRIGSIASWLMLLVEWAADGGSECDEGEVDDIRQISPPLKQRFLLVLLQVQKTL</sequence>